<evidence type="ECO:0000313" key="1">
    <source>
        <dbReference type="EMBL" id="EDX18040.1"/>
    </source>
</evidence>
<accession>B4R5J5</accession>
<dbReference type="HOGENOM" id="CLU_2161017_0_0_1"/>
<evidence type="ECO:0000313" key="2">
    <source>
        <dbReference type="Proteomes" id="UP000000304"/>
    </source>
</evidence>
<reference evidence="1 2" key="1">
    <citation type="journal article" date="2007" name="Nature">
        <title>Evolution of genes and genomes on the Drosophila phylogeny.</title>
        <authorList>
            <consortium name="Drosophila 12 Genomes Consortium"/>
            <person name="Clark A.G."/>
            <person name="Eisen M.B."/>
            <person name="Smith D.R."/>
            <person name="Bergman C.M."/>
            <person name="Oliver B."/>
            <person name="Markow T.A."/>
            <person name="Kaufman T.C."/>
            <person name="Kellis M."/>
            <person name="Gelbart W."/>
            <person name="Iyer V.N."/>
            <person name="Pollard D.A."/>
            <person name="Sackton T.B."/>
            <person name="Larracuente A.M."/>
            <person name="Singh N.D."/>
            <person name="Abad J.P."/>
            <person name="Abt D.N."/>
            <person name="Adryan B."/>
            <person name="Aguade M."/>
            <person name="Akashi H."/>
            <person name="Anderson W.W."/>
            <person name="Aquadro C.F."/>
            <person name="Ardell D.H."/>
            <person name="Arguello R."/>
            <person name="Artieri C.G."/>
            <person name="Barbash D.A."/>
            <person name="Barker D."/>
            <person name="Barsanti P."/>
            <person name="Batterham P."/>
            <person name="Batzoglou S."/>
            <person name="Begun D."/>
            <person name="Bhutkar A."/>
            <person name="Blanco E."/>
            <person name="Bosak S.A."/>
            <person name="Bradley R.K."/>
            <person name="Brand A.D."/>
            <person name="Brent M.R."/>
            <person name="Brooks A.N."/>
            <person name="Brown R.H."/>
            <person name="Butlin R.K."/>
            <person name="Caggese C."/>
            <person name="Calvi B.R."/>
            <person name="Bernardo de Carvalho A."/>
            <person name="Caspi A."/>
            <person name="Castrezana S."/>
            <person name="Celniker S.E."/>
            <person name="Chang J.L."/>
            <person name="Chapple C."/>
            <person name="Chatterji S."/>
            <person name="Chinwalla A."/>
            <person name="Civetta A."/>
            <person name="Clifton S.W."/>
            <person name="Comeron J.M."/>
            <person name="Costello J.C."/>
            <person name="Coyne J.A."/>
            <person name="Daub J."/>
            <person name="David R.G."/>
            <person name="Delcher A.L."/>
            <person name="Delehaunty K."/>
            <person name="Do C.B."/>
            <person name="Ebling H."/>
            <person name="Edwards K."/>
            <person name="Eickbush T."/>
            <person name="Evans J.D."/>
            <person name="Filipski A."/>
            <person name="Findeiss S."/>
            <person name="Freyhult E."/>
            <person name="Fulton L."/>
            <person name="Fulton R."/>
            <person name="Garcia A.C."/>
            <person name="Gardiner A."/>
            <person name="Garfield D.A."/>
            <person name="Garvin B.E."/>
            <person name="Gibson G."/>
            <person name="Gilbert D."/>
            <person name="Gnerre S."/>
            <person name="Godfrey J."/>
            <person name="Good R."/>
            <person name="Gotea V."/>
            <person name="Gravely B."/>
            <person name="Greenberg A.J."/>
            <person name="Griffiths-Jones S."/>
            <person name="Gross S."/>
            <person name="Guigo R."/>
            <person name="Gustafson E.A."/>
            <person name="Haerty W."/>
            <person name="Hahn M.W."/>
            <person name="Halligan D.L."/>
            <person name="Halpern A.L."/>
            <person name="Halter G.M."/>
            <person name="Han M.V."/>
            <person name="Heger A."/>
            <person name="Hillier L."/>
            <person name="Hinrichs A.S."/>
            <person name="Holmes I."/>
            <person name="Hoskins R.A."/>
            <person name="Hubisz M.J."/>
            <person name="Hultmark D."/>
            <person name="Huntley M.A."/>
            <person name="Jaffe D.B."/>
            <person name="Jagadeeshan S."/>
            <person name="Jeck W.R."/>
            <person name="Johnson J."/>
            <person name="Jones C.D."/>
            <person name="Jordan W.C."/>
            <person name="Karpen G.H."/>
            <person name="Kataoka E."/>
            <person name="Keightley P.D."/>
            <person name="Kheradpour P."/>
            <person name="Kirkness E.F."/>
            <person name="Koerich L.B."/>
            <person name="Kristiansen K."/>
            <person name="Kudrna D."/>
            <person name="Kulathinal R.J."/>
            <person name="Kumar S."/>
            <person name="Kwok R."/>
            <person name="Lander E."/>
            <person name="Langley C.H."/>
            <person name="Lapoint R."/>
            <person name="Lazzaro B.P."/>
            <person name="Lee S.J."/>
            <person name="Levesque L."/>
            <person name="Li R."/>
            <person name="Lin C.F."/>
            <person name="Lin M.F."/>
            <person name="Lindblad-Toh K."/>
            <person name="Llopart A."/>
            <person name="Long M."/>
            <person name="Low L."/>
            <person name="Lozovsky E."/>
            <person name="Lu J."/>
            <person name="Luo M."/>
            <person name="Machado C.A."/>
            <person name="Makalowski W."/>
            <person name="Marzo M."/>
            <person name="Matsuda M."/>
            <person name="Matzkin L."/>
            <person name="McAllister B."/>
            <person name="McBride C.S."/>
            <person name="McKernan B."/>
            <person name="McKernan K."/>
            <person name="Mendez-Lago M."/>
            <person name="Minx P."/>
            <person name="Mollenhauer M.U."/>
            <person name="Montooth K."/>
            <person name="Mount S.M."/>
            <person name="Mu X."/>
            <person name="Myers E."/>
            <person name="Negre B."/>
            <person name="Newfeld S."/>
            <person name="Nielsen R."/>
            <person name="Noor M.A."/>
            <person name="O'Grady P."/>
            <person name="Pachter L."/>
            <person name="Papaceit M."/>
            <person name="Parisi M.J."/>
            <person name="Parisi M."/>
            <person name="Parts L."/>
            <person name="Pedersen J.S."/>
            <person name="Pesole G."/>
            <person name="Phillippy A.M."/>
            <person name="Ponting C.P."/>
            <person name="Pop M."/>
            <person name="Porcelli D."/>
            <person name="Powell J.R."/>
            <person name="Prohaska S."/>
            <person name="Pruitt K."/>
            <person name="Puig M."/>
            <person name="Quesneville H."/>
            <person name="Ram K.R."/>
            <person name="Rand D."/>
            <person name="Rasmussen M.D."/>
            <person name="Reed L.K."/>
            <person name="Reenan R."/>
            <person name="Reily A."/>
            <person name="Remington K.A."/>
            <person name="Rieger T.T."/>
            <person name="Ritchie M.G."/>
            <person name="Robin C."/>
            <person name="Rogers Y.H."/>
            <person name="Rohde C."/>
            <person name="Rozas J."/>
            <person name="Rubenfield M.J."/>
            <person name="Ruiz A."/>
            <person name="Russo S."/>
            <person name="Salzberg S.L."/>
            <person name="Sanchez-Gracia A."/>
            <person name="Saranga D.J."/>
            <person name="Sato H."/>
            <person name="Schaeffer S.W."/>
            <person name="Schatz M.C."/>
            <person name="Schlenke T."/>
            <person name="Schwartz R."/>
            <person name="Segarra C."/>
            <person name="Singh R.S."/>
            <person name="Sirot L."/>
            <person name="Sirota M."/>
            <person name="Sisneros N.B."/>
            <person name="Smith C.D."/>
            <person name="Smith T.F."/>
            <person name="Spieth J."/>
            <person name="Stage D.E."/>
            <person name="Stark A."/>
            <person name="Stephan W."/>
            <person name="Strausberg R.L."/>
            <person name="Strempel S."/>
            <person name="Sturgill D."/>
            <person name="Sutton G."/>
            <person name="Sutton G.G."/>
            <person name="Tao W."/>
            <person name="Teichmann S."/>
            <person name="Tobari Y.N."/>
            <person name="Tomimura Y."/>
            <person name="Tsolas J.M."/>
            <person name="Valente V.L."/>
            <person name="Venter E."/>
            <person name="Venter J.C."/>
            <person name="Vicario S."/>
            <person name="Vieira F.G."/>
            <person name="Vilella A.J."/>
            <person name="Villasante A."/>
            <person name="Walenz B."/>
            <person name="Wang J."/>
            <person name="Wasserman M."/>
            <person name="Watts T."/>
            <person name="Wilson D."/>
            <person name="Wilson R.K."/>
            <person name="Wing R.A."/>
            <person name="Wolfner M.F."/>
            <person name="Wong A."/>
            <person name="Wong G.K."/>
            <person name="Wu C.I."/>
            <person name="Wu G."/>
            <person name="Yamamoto D."/>
            <person name="Yang H.P."/>
            <person name="Yang S.P."/>
            <person name="Yorke J.A."/>
            <person name="Yoshida K."/>
            <person name="Zdobnov E."/>
            <person name="Zhang P."/>
            <person name="Zhang Y."/>
            <person name="Zimin A.V."/>
            <person name="Baldwin J."/>
            <person name="Abdouelleil A."/>
            <person name="Abdulkadir J."/>
            <person name="Abebe A."/>
            <person name="Abera B."/>
            <person name="Abreu J."/>
            <person name="Acer S.C."/>
            <person name="Aftuck L."/>
            <person name="Alexander A."/>
            <person name="An P."/>
            <person name="Anderson E."/>
            <person name="Anderson S."/>
            <person name="Arachi H."/>
            <person name="Azer M."/>
            <person name="Bachantsang P."/>
            <person name="Barry A."/>
            <person name="Bayul T."/>
            <person name="Berlin A."/>
            <person name="Bessette D."/>
            <person name="Bloom T."/>
            <person name="Blye J."/>
            <person name="Boguslavskiy L."/>
            <person name="Bonnet C."/>
            <person name="Boukhgalter B."/>
            <person name="Bourzgui I."/>
            <person name="Brown A."/>
            <person name="Cahill P."/>
            <person name="Channer S."/>
            <person name="Cheshatsang Y."/>
            <person name="Chuda L."/>
            <person name="Citroen M."/>
            <person name="Collymore A."/>
            <person name="Cooke P."/>
            <person name="Costello M."/>
            <person name="D'Aco K."/>
            <person name="Daza R."/>
            <person name="De Haan G."/>
            <person name="DeGray S."/>
            <person name="DeMaso C."/>
            <person name="Dhargay N."/>
            <person name="Dooley K."/>
            <person name="Dooley E."/>
            <person name="Doricent M."/>
            <person name="Dorje P."/>
            <person name="Dorjee K."/>
            <person name="Dupes A."/>
            <person name="Elong R."/>
            <person name="Falk J."/>
            <person name="Farina A."/>
            <person name="Faro S."/>
            <person name="Ferguson D."/>
            <person name="Fisher S."/>
            <person name="Foley C.D."/>
            <person name="Franke A."/>
            <person name="Friedrich D."/>
            <person name="Gadbois L."/>
            <person name="Gearin G."/>
            <person name="Gearin C.R."/>
            <person name="Giannoukos G."/>
            <person name="Goode T."/>
            <person name="Graham J."/>
            <person name="Grandbois E."/>
            <person name="Grewal S."/>
            <person name="Gyaltsen K."/>
            <person name="Hafez N."/>
            <person name="Hagos B."/>
            <person name="Hall J."/>
            <person name="Henson C."/>
            <person name="Hollinger A."/>
            <person name="Honan T."/>
            <person name="Huard M.D."/>
            <person name="Hughes L."/>
            <person name="Hurhula B."/>
            <person name="Husby M.E."/>
            <person name="Kamat A."/>
            <person name="Kanga B."/>
            <person name="Kashin S."/>
            <person name="Khazanovich D."/>
            <person name="Kisner P."/>
            <person name="Lance K."/>
            <person name="Lara M."/>
            <person name="Lee W."/>
            <person name="Lennon N."/>
            <person name="Letendre F."/>
            <person name="LeVine R."/>
            <person name="Lipovsky A."/>
            <person name="Liu X."/>
            <person name="Liu J."/>
            <person name="Liu S."/>
            <person name="Lokyitsang T."/>
            <person name="Lokyitsang Y."/>
            <person name="Lubonja R."/>
            <person name="Lui A."/>
            <person name="MacDonald P."/>
            <person name="Magnisalis V."/>
            <person name="Maru K."/>
            <person name="Matthews C."/>
            <person name="McCusker W."/>
            <person name="McDonough S."/>
            <person name="Mehta T."/>
            <person name="Meldrim J."/>
            <person name="Meneus L."/>
            <person name="Mihai O."/>
            <person name="Mihalev A."/>
            <person name="Mihova T."/>
            <person name="Mittelman R."/>
            <person name="Mlenga V."/>
            <person name="Montmayeur A."/>
            <person name="Mulrain L."/>
            <person name="Navidi A."/>
            <person name="Naylor J."/>
            <person name="Negash T."/>
            <person name="Nguyen T."/>
            <person name="Nguyen N."/>
            <person name="Nicol R."/>
            <person name="Norbu C."/>
            <person name="Norbu N."/>
            <person name="Novod N."/>
            <person name="O'Neill B."/>
            <person name="Osman S."/>
            <person name="Markiewicz E."/>
            <person name="Oyono O.L."/>
            <person name="Patti C."/>
            <person name="Phunkhang P."/>
            <person name="Pierre F."/>
            <person name="Priest M."/>
            <person name="Raghuraman S."/>
            <person name="Rege F."/>
            <person name="Reyes R."/>
            <person name="Rise C."/>
            <person name="Rogov P."/>
            <person name="Ross K."/>
            <person name="Ryan E."/>
            <person name="Settipalli S."/>
            <person name="Shea T."/>
            <person name="Sherpa N."/>
            <person name="Shi L."/>
            <person name="Shih D."/>
            <person name="Sparrow T."/>
            <person name="Spaulding J."/>
            <person name="Stalker J."/>
            <person name="Stange-Thomann N."/>
            <person name="Stavropoulos S."/>
            <person name="Stone C."/>
            <person name="Strader C."/>
            <person name="Tesfaye S."/>
            <person name="Thomson T."/>
            <person name="Thoulutsang Y."/>
            <person name="Thoulutsang D."/>
            <person name="Topham K."/>
            <person name="Topping I."/>
            <person name="Tsamla T."/>
            <person name="Vassiliev H."/>
            <person name="Vo A."/>
            <person name="Wangchuk T."/>
            <person name="Wangdi T."/>
            <person name="Weiand M."/>
            <person name="Wilkinson J."/>
            <person name="Wilson A."/>
            <person name="Yadav S."/>
            <person name="Young G."/>
            <person name="Yu Q."/>
            <person name="Zembek L."/>
            <person name="Zhong D."/>
            <person name="Zimmer A."/>
            <person name="Zwirko Z."/>
            <person name="Jaffe D.B."/>
            <person name="Alvarez P."/>
            <person name="Brockman W."/>
            <person name="Butler J."/>
            <person name="Chin C."/>
            <person name="Gnerre S."/>
            <person name="Grabherr M."/>
            <person name="Kleber M."/>
            <person name="Mauceli E."/>
            <person name="MacCallum I."/>
        </authorList>
    </citation>
    <scope>NUCLEOTIDE SEQUENCE [LARGE SCALE GENOMIC DNA]</scope>
    <source>
        <strain evidence="2">white501</strain>
    </source>
</reference>
<sequence length="111" mass="12756">MTFNFLREELKYDSGYEKRQKAFHFMTICIYRSKNFGRPGSDRRCTTGPSSRPPIGWLSPFSCPNTLICSNYTRLLALPCQARITNSTEDLDDESIQGKLNFENFSLLATE</sequence>
<dbReference type="Proteomes" id="UP000000304">
    <property type="component" value="Chromosome X"/>
</dbReference>
<organism evidence="1 2">
    <name type="scientific">Drosophila simulans</name>
    <name type="common">Fruit fly</name>
    <dbReference type="NCBI Taxonomy" id="7240"/>
    <lineage>
        <taxon>Eukaryota</taxon>
        <taxon>Metazoa</taxon>
        <taxon>Ecdysozoa</taxon>
        <taxon>Arthropoda</taxon>
        <taxon>Hexapoda</taxon>
        <taxon>Insecta</taxon>
        <taxon>Pterygota</taxon>
        <taxon>Neoptera</taxon>
        <taxon>Endopterygota</taxon>
        <taxon>Diptera</taxon>
        <taxon>Brachycera</taxon>
        <taxon>Muscomorpha</taxon>
        <taxon>Ephydroidea</taxon>
        <taxon>Drosophilidae</taxon>
        <taxon>Drosophila</taxon>
        <taxon>Sophophora</taxon>
    </lineage>
</organism>
<gene>
    <name evidence="1" type="primary">Dsim\GD15772</name>
    <name evidence="1" type="ORF">Dsim_GD15772</name>
</gene>
<dbReference type="STRING" id="7240.B4R5J5"/>
<name>B4R5J5_DROSI</name>
<proteinExistence type="predicted"/>
<protein>
    <submittedName>
        <fullName evidence="1">GD15772</fullName>
    </submittedName>
</protein>
<dbReference type="EMBL" id="CM000366">
    <property type="protein sequence ID" value="EDX18040.1"/>
    <property type="molecule type" value="Genomic_DNA"/>
</dbReference>
<keyword evidence="2" id="KW-1185">Reference proteome</keyword>
<dbReference type="AlphaFoldDB" id="B4R5J5"/>